<dbReference type="Proteomes" id="UP001549134">
    <property type="component" value="Unassembled WGS sequence"/>
</dbReference>
<protein>
    <submittedName>
        <fullName evidence="1">Cell filamentation protein</fullName>
    </submittedName>
</protein>
<evidence type="ECO:0000313" key="2">
    <source>
        <dbReference type="Proteomes" id="UP001549134"/>
    </source>
</evidence>
<accession>A0ABV2ER36</accession>
<name>A0ABV2ER36_9STRE</name>
<comment type="caution">
    <text evidence="1">The sequence shown here is derived from an EMBL/GenBank/DDBJ whole genome shotgun (WGS) entry which is preliminary data.</text>
</comment>
<sequence length="79" mass="9278">MRIWLDCMLRDSLGKVVDWNSIDKDECFNAMIRSHVSTGELKYLLLHSLTDDLGQATYFEGTGHSYYYEGYNLYRTEDL</sequence>
<keyword evidence="2" id="KW-1185">Reference proteome</keyword>
<gene>
    <name evidence="1" type="ORF">ABID50_000398</name>
</gene>
<dbReference type="Gene3D" id="1.10.3290.10">
    <property type="entry name" value="Fido-like domain"/>
    <property type="match status" value="1"/>
</dbReference>
<evidence type="ECO:0000313" key="1">
    <source>
        <dbReference type="EMBL" id="MET3533248.1"/>
    </source>
</evidence>
<proteinExistence type="predicted"/>
<dbReference type="InterPro" id="IPR036597">
    <property type="entry name" value="Fido-like_dom_sf"/>
</dbReference>
<dbReference type="EMBL" id="JBEPLX010000003">
    <property type="protein sequence ID" value="MET3533248.1"/>
    <property type="molecule type" value="Genomic_DNA"/>
</dbReference>
<organism evidence="1 2">
    <name type="scientific">Streptococcus parasuis</name>
    <dbReference type="NCBI Taxonomy" id="1501662"/>
    <lineage>
        <taxon>Bacteria</taxon>
        <taxon>Bacillati</taxon>
        <taxon>Bacillota</taxon>
        <taxon>Bacilli</taxon>
        <taxon>Lactobacillales</taxon>
        <taxon>Streptococcaceae</taxon>
        <taxon>Streptococcus</taxon>
    </lineage>
</organism>
<reference evidence="1 2" key="1">
    <citation type="submission" date="2024-06" db="EMBL/GenBank/DDBJ databases">
        <title>Genomic Encyclopedia of Type Strains, Phase IV (KMG-IV): sequencing the most valuable type-strain genomes for metagenomic binning, comparative biology and taxonomic classification.</title>
        <authorList>
            <person name="Goeker M."/>
        </authorList>
    </citation>
    <scope>NUCLEOTIDE SEQUENCE [LARGE SCALE GENOMIC DNA]</scope>
    <source>
        <strain evidence="1 2">DSM 29126</strain>
    </source>
</reference>